<evidence type="ECO:0000313" key="4">
    <source>
        <dbReference type="EMBL" id="VUG18262.1"/>
    </source>
</evidence>
<protein>
    <submittedName>
        <fullName evidence="4">DEBR0S3_06150g1_1</fullName>
    </submittedName>
</protein>
<dbReference type="KEGG" id="bbrx:BRETT_000643"/>
<dbReference type="EMBL" id="CABFWN010000003">
    <property type="protein sequence ID" value="VUG18262.1"/>
    <property type="molecule type" value="Genomic_DNA"/>
</dbReference>
<evidence type="ECO:0000256" key="1">
    <source>
        <dbReference type="SAM" id="MobiDB-lite"/>
    </source>
</evidence>
<dbReference type="EMBL" id="JABCYN010000023">
    <property type="protein sequence ID" value="KAF6012640.1"/>
    <property type="molecule type" value="Genomic_DNA"/>
</dbReference>
<dbReference type="EMBL" id="CP063136">
    <property type="protein sequence ID" value="QOU20929.1"/>
    <property type="molecule type" value="Genomic_DNA"/>
</dbReference>
<dbReference type="Proteomes" id="UP000663131">
    <property type="component" value="Chromosome 8"/>
</dbReference>
<feature type="region of interest" description="Disordered" evidence="1">
    <location>
        <begin position="149"/>
        <end position="175"/>
    </location>
</feature>
<dbReference type="OrthoDB" id="10008801at2759"/>
<keyword evidence="5" id="KW-1185">Reference proteome</keyword>
<reference evidence="4 5" key="1">
    <citation type="submission" date="2019-07" db="EMBL/GenBank/DDBJ databases">
        <authorList>
            <person name="Friedrich A."/>
            <person name="Schacherer J."/>
        </authorList>
    </citation>
    <scope>NUCLEOTIDE SEQUENCE [LARGE SCALE GENOMIC DNA]</scope>
</reference>
<evidence type="ECO:0000313" key="3">
    <source>
        <dbReference type="EMBL" id="QOU20929.1"/>
    </source>
</evidence>
<dbReference type="AlphaFoldDB" id="A0A7D9H008"/>
<organism evidence="4 5">
    <name type="scientific">Dekkera bruxellensis</name>
    <name type="common">Brettanomyces custersii</name>
    <dbReference type="NCBI Taxonomy" id="5007"/>
    <lineage>
        <taxon>Eukaryota</taxon>
        <taxon>Fungi</taxon>
        <taxon>Dikarya</taxon>
        <taxon>Ascomycota</taxon>
        <taxon>Saccharomycotina</taxon>
        <taxon>Pichiomycetes</taxon>
        <taxon>Pichiales</taxon>
        <taxon>Pichiaceae</taxon>
        <taxon>Brettanomyces</taxon>
    </lineage>
</organism>
<name>A0A7D9H008_DEKBR</name>
<dbReference type="RefSeq" id="XP_041137422.1">
    <property type="nucleotide sequence ID" value="XM_041279208.1"/>
</dbReference>
<reference evidence="3" key="4">
    <citation type="journal article" name="BMC Genomics">
        <title>New genome assemblies reveal patterns of domestication and adaptation across Brettanomyces (Dekkera) species.</title>
        <authorList>
            <person name="Roach M.J."/>
            <person name="Borneman A.R."/>
        </authorList>
    </citation>
    <scope>NUCLEOTIDE SEQUENCE</scope>
    <source>
        <strain evidence="3">UCD 2041</strain>
    </source>
</reference>
<dbReference type="Proteomes" id="UP000478008">
    <property type="component" value="Unassembled WGS sequence"/>
</dbReference>
<gene>
    <name evidence="3" type="ORF">BRETT_000643</name>
    <name evidence="4" type="ORF">DEBR0S3_06150G</name>
    <name evidence="2" type="ORF">HII12_002162</name>
</gene>
<dbReference type="Proteomes" id="UP000568158">
    <property type="component" value="Unassembled WGS sequence"/>
</dbReference>
<evidence type="ECO:0000313" key="5">
    <source>
        <dbReference type="Proteomes" id="UP000478008"/>
    </source>
</evidence>
<dbReference type="GeneID" id="64572568"/>
<evidence type="ECO:0000313" key="6">
    <source>
        <dbReference type="Proteomes" id="UP000568158"/>
    </source>
</evidence>
<accession>A0A7D9H008</accession>
<reference evidence="2 6" key="2">
    <citation type="journal article" date="2020" name="Appl. Microbiol. Biotechnol.">
        <title>Targeted gene deletion in Brettanomyces bruxellensis with an expression-free CRISPR-Cas9 system.</title>
        <authorList>
            <person name="Varela C."/>
            <person name="Bartel C."/>
            <person name="Onetto C."/>
            <person name="Borneman A."/>
        </authorList>
    </citation>
    <scope>NUCLEOTIDE SEQUENCE [LARGE SCALE GENOMIC DNA]</scope>
    <source>
        <strain evidence="2 6">AWRI1613</strain>
    </source>
</reference>
<sequence length="175" mass="19809">MITNFLRQSIKVSISYSRLAANTYRVSSISSFSKCGIKAFNYRRSYTTEAEDEDLKKSAAKISEMFVKAQKYPEIGQQLQKIQSLFIEKGLVDPQNVTKKLSWSAQMKMLTDKDLRGAFMEFYRLLTVHNIQLTPEDIKLISRNARSLMENPTGTTKSEKADGSSGASKKDSQDN</sequence>
<reference evidence="3" key="3">
    <citation type="submission" date="2020-10" db="EMBL/GenBank/DDBJ databases">
        <authorList>
            <person name="Palmer J.M."/>
        </authorList>
    </citation>
    <scope>NUCLEOTIDE SEQUENCE</scope>
    <source>
        <strain evidence="3">UCD 2041</strain>
    </source>
</reference>
<proteinExistence type="predicted"/>
<evidence type="ECO:0000313" key="2">
    <source>
        <dbReference type="EMBL" id="KAF6012640.1"/>
    </source>
</evidence>
<feature type="compositionally biased region" description="Basic and acidic residues" evidence="1">
    <location>
        <begin position="157"/>
        <end position="175"/>
    </location>
</feature>